<name>A0ABU7MXH4_9ACTN</name>
<evidence type="ECO:0000259" key="1">
    <source>
        <dbReference type="PROSITE" id="PS51459"/>
    </source>
</evidence>
<dbReference type="Pfam" id="PF02661">
    <property type="entry name" value="Fic"/>
    <property type="match status" value="1"/>
</dbReference>
<evidence type="ECO:0000313" key="3">
    <source>
        <dbReference type="Proteomes" id="UP001335729"/>
    </source>
</evidence>
<keyword evidence="3" id="KW-1185">Reference proteome</keyword>
<feature type="domain" description="Fido" evidence="1">
    <location>
        <begin position="147"/>
        <end position="298"/>
    </location>
</feature>
<protein>
    <submittedName>
        <fullName evidence="2">Fic family protein</fullName>
    </submittedName>
</protein>
<dbReference type="EMBL" id="JAZDUE010000016">
    <property type="protein sequence ID" value="MEE4025037.1"/>
    <property type="molecule type" value="Genomic_DNA"/>
</dbReference>
<dbReference type="RefSeq" id="WP_330506375.1">
    <property type="nucleotide sequence ID" value="NZ_JAZDUE010000016.1"/>
</dbReference>
<dbReference type="Gene3D" id="1.10.3290.10">
    <property type="entry name" value="Fido-like domain"/>
    <property type="match status" value="1"/>
</dbReference>
<dbReference type="PANTHER" id="PTHR13504:SF38">
    <property type="entry name" value="FIDO DOMAIN-CONTAINING PROTEIN"/>
    <property type="match status" value="1"/>
</dbReference>
<comment type="caution">
    <text evidence="2">The sequence shown here is derived from an EMBL/GenBank/DDBJ whole genome shotgun (WGS) entry which is preliminary data.</text>
</comment>
<dbReference type="PANTHER" id="PTHR13504">
    <property type="entry name" value="FIDO DOMAIN-CONTAINING PROTEIN DDB_G0283145"/>
    <property type="match status" value="1"/>
</dbReference>
<accession>A0ABU7MXH4</accession>
<dbReference type="InterPro" id="IPR036597">
    <property type="entry name" value="Fido-like_dom_sf"/>
</dbReference>
<dbReference type="InterPro" id="IPR040198">
    <property type="entry name" value="Fido_containing"/>
</dbReference>
<gene>
    <name evidence="2" type="ORF">V1Y59_18270</name>
</gene>
<reference evidence="2 3" key="1">
    <citation type="submission" date="2024-01" db="EMBL/GenBank/DDBJ databases">
        <title>Draft genome sequence of Gordonia sp. PKS22-38.</title>
        <authorList>
            <person name="Suphannarot A."/>
            <person name="Mingma R."/>
        </authorList>
    </citation>
    <scope>NUCLEOTIDE SEQUENCE [LARGE SCALE GENOMIC DNA]</scope>
    <source>
        <strain evidence="2 3">PKS22-38</strain>
    </source>
</reference>
<dbReference type="InterPro" id="IPR003812">
    <property type="entry name" value="Fido"/>
</dbReference>
<evidence type="ECO:0000313" key="2">
    <source>
        <dbReference type="EMBL" id="MEE4025037.1"/>
    </source>
</evidence>
<dbReference type="SUPFAM" id="SSF140931">
    <property type="entry name" value="Fic-like"/>
    <property type="match status" value="1"/>
</dbReference>
<organism evidence="2 3">
    <name type="scientific">Gordonia prachuapensis</name>
    <dbReference type="NCBI Taxonomy" id="3115651"/>
    <lineage>
        <taxon>Bacteria</taxon>
        <taxon>Bacillati</taxon>
        <taxon>Actinomycetota</taxon>
        <taxon>Actinomycetes</taxon>
        <taxon>Mycobacteriales</taxon>
        <taxon>Gordoniaceae</taxon>
        <taxon>Gordonia</taxon>
    </lineage>
</organism>
<proteinExistence type="predicted"/>
<sequence>MPSLGTSARGPGDWPALSSEVIDWTPTIPPELLTRAQRERYRGPYRAAVVPHIAAATPHVAPETSALVAEASSVLTRFDAELGNELAPFSAILLRSESASSSQIENLSSGAKQIALAELGSREKRNATEIVGNVAAMTAAVELADRLDTDAILAMHHALMQNTSPQMAGLWRDDQVWIGGTSIGPHDAEFVAPTGARVPDLIDDLIEFARRSDIPPLIHIAIAHAQFETIHPFPDGNGRTGRALVQAMLRASRLTQNVTVPVSAGLLADTGSYFAALDSYRSGDPSMIVETLSRAALSAVENGSRLVSDLRHIREQWRDRVRVRQGAGAQRLMDFLLRQPVVDRRAVATALHVSPDNAGRAIGPLVEAGILHEFTGFSRNRMWHAAEVTDALDEFARRAARRRG</sequence>
<dbReference type="Proteomes" id="UP001335729">
    <property type="component" value="Unassembled WGS sequence"/>
</dbReference>
<dbReference type="PROSITE" id="PS51459">
    <property type="entry name" value="FIDO"/>
    <property type="match status" value="1"/>
</dbReference>